<comment type="caution">
    <text evidence="1">The sequence shown here is derived from an EMBL/GenBank/DDBJ whole genome shotgun (WGS) entry which is preliminary data.</text>
</comment>
<accession>A0A316ANK8</accession>
<sequence>MHIAGYGVDLLLAANITFFKHFFIQGELKGGFINMPNVLTTRYKDDHAAHHFFFLQRNVNFGYMFKL</sequence>
<evidence type="ECO:0000313" key="2">
    <source>
        <dbReference type="Proteomes" id="UP000245880"/>
    </source>
</evidence>
<evidence type="ECO:0000313" key="1">
    <source>
        <dbReference type="EMBL" id="PWJ58714.1"/>
    </source>
</evidence>
<dbReference type="AlphaFoldDB" id="A0A316ANK8"/>
<gene>
    <name evidence="1" type="ORF">CLV98_10380</name>
</gene>
<dbReference type="EMBL" id="QGDT01000003">
    <property type="protein sequence ID" value="PWJ58714.1"/>
    <property type="molecule type" value="Genomic_DNA"/>
</dbReference>
<dbReference type="RefSeq" id="WP_109673655.1">
    <property type="nucleotide sequence ID" value="NZ_QGDT01000003.1"/>
</dbReference>
<protein>
    <submittedName>
        <fullName evidence="1">Uncharacterized protein</fullName>
    </submittedName>
</protein>
<keyword evidence="2" id="KW-1185">Reference proteome</keyword>
<dbReference type="Proteomes" id="UP000245880">
    <property type="component" value="Unassembled WGS sequence"/>
</dbReference>
<organism evidence="1 2">
    <name type="scientific">Dyadobacter jejuensis</name>
    <dbReference type="NCBI Taxonomy" id="1082580"/>
    <lineage>
        <taxon>Bacteria</taxon>
        <taxon>Pseudomonadati</taxon>
        <taxon>Bacteroidota</taxon>
        <taxon>Cytophagia</taxon>
        <taxon>Cytophagales</taxon>
        <taxon>Spirosomataceae</taxon>
        <taxon>Dyadobacter</taxon>
    </lineage>
</organism>
<name>A0A316ANK8_9BACT</name>
<dbReference type="OrthoDB" id="8887208at2"/>
<proteinExistence type="predicted"/>
<reference evidence="1 2" key="1">
    <citation type="submission" date="2018-03" db="EMBL/GenBank/DDBJ databases">
        <title>Genomic Encyclopedia of Archaeal and Bacterial Type Strains, Phase II (KMG-II): from individual species to whole genera.</title>
        <authorList>
            <person name="Goeker M."/>
        </authorList>
    </citation>
    <scope>NUCLEOTIDE SEQUENCE [LARGE SCALE GENOMIC DNA]</scope>
    <source>
        <strain evidence="1 2">DSM 100346</strain>
    </source>
</reference>